<keyword evidence="2" id="KW-1185">Reference proteome</keyword>
<accession>T1HGU8</accession>
<evidence type="ECO:0000313" key="1">
    <source>
        <dbReference type="EnsemblMetazoa" id="RPRC003271-PA"/>
    </source>
</evidence>
<dbReference type="InParanoid" id="T1HGU8"/>
<sequence length="180" mass="20752">MEAVSSQGRTTFRCLFVSQIIFWVVNKVNADLAFDKFSPFILISIEPYKDQNIVIVLSAWQLLKLVLYCTVLAYSWTWVEKKISSTTLGTVVELWKENKTAMSWQGEVYGVNSEGSSRFTDIITLETWMIDQTVRYGTNDREQTIRVRSPRKEKQYTTSAYCYEEGLRGALWAGVRVCDV</sequence>
<dbReference type="HOGENOM" id="CLU_1498119_0_0_1"/>
<dbReference type="Proteomes" id="UP000015103">
    <property type="component" value="Unassembled WGS sequence"/>
</dbReference>
<organism evidence="1 2">
    <name type="scientific">Rhodnius prolixus</name>
    <name type="common">Triatomid bug</name>
    <dbReference type="NCBI Taxonomy" id="13249"/>
    <lineage>
        <taxon>Eukaryota</taxon>
        <taxon>Metazoa</taxon>
        <taxon>Ecdysozoa</taxon>
        <taxon>Arthropoda</taxon>
        <taxon>Hexapoda</taxon>
        <taxon>Insecta</taxon>
        <taxon>Pterygota</taxon>
        <taxon>Neoptera</taxon>
        <taxon>Paraneoptera</taxon>
        <taxon>Hemiptera</taxon>
        <taxon>Heteroptera</taxon>
        <taxon>Panheteroptera</taxon>
        <taxon>Cimicomorpha</taxon>
        <taxon>Reduviidae</taxon>
        <taxon>Triatominae</taxon>
        <taxon>Rhodnius</taxon>
    </lineage>
</organism>
<dbReference type="AlphaFoldDB" id="T1HGU8"/>
<dbReference type="EnsemblMetazoa" id="RPRC003271-RA">
    <property type="protein sequence ID" value="RPRC003271-PA"/>
    <property type="gene ID" value="RPRC003271"/>
</dbReference>
<proteinExistence type="predicted"/>
<dbReference type="EMBL" id="ACPB03012321">
    <property type="status" value="NOT_ANNOTATED_CDS"/>
    <property type="molecule type" value="Genomic_DNA"/>
</dbReference>
<evidence type="ECO:0000313" key="2">
    <source>
        <dbReference type="Proteomes" id="UP000015103"/>
    </source>
</evidence>
<reference evidence="1" key="1">
    <citation type="submission" date="2015-05" db="UniProtKB">
        <authorList>
            <consortium name="EnsemblMetazoa"/>
        </authorList>
    </citation>
    <scope>IDENTIFICATION</scope>
</reference>
<dbReference type="VEuPathDB" id="VectorBase:RPRC003271"/>
<name>T1HGU8_RHOPR</name>
<protein>
    <submittedName>
        <fullName evidence="1">Uncharacterized protein</fullName>
    </submittedName>
</protein>
<dbReference type="EMBL" id="ACPB03012320">
    <property type="status" value="NOT_ANNOTATED_CDS"/>
    <property type="molecule type" value="Genomic_DNA"/>
</dbReference>